<reference evidence="2" key="1">
    <citation type="submission" date="2021-05" db="EMBL/GenBank/DDBJ databases">
        <authorList>
            <person name="Alioto T."/>
            <person name="Alioto T."/>
            <person name="Gomez Garrido J."/>
        </authorList>
    </citation>
    <scope>NUCLEOTIDE SEQUENCE</scope>
</reference>
<proteinExistence type="predicted"/>
<feature type="signal peptide" evidence="1">
    <location>
        <begin position="1"/>
        <end position="26"/>
    </location>
</feature>
<feature type="chain" id="PRO_5035639371" evidence="1">
    <location>
        <begin position="27"/>
        <end position="160"/>
    </location>
</feature>
<dbReference type="EMBL" id="HBUF01596065">
    <property type="protein sequence ID" value="CAG6774814.1"/>
    <property type="molecule type" value="Transcribed_RNA"/>
</dbReference>
<evidence type="ECO:0000256" key="1">
    <source>
        <dbReference type="SAM" id="SignalP"/>
    </source>
</evidence>
<keyword evidence="1" id="KW-0732">Signal</keyword>
<dbReference type="EMBL" id="HBUF01596063">
    <property type="protein sequence ID" value="CAG6774812.1"/>
    <property type="molecule type" value="Transcribed_RNA"/>
</dbReference>
<organism evidence="2">
    <name type="scientific">Cacopsylla melanoneura</name>
    <dbReference type="NCBI Taxonomy" id="428564"/>
    <lineage>
        <taxon>Eukaryota</taxon>
        <taxon>Metazoa</taxon>
        <taxon>Ecdysozoa</taxon>
        <taxon>Arthropoda</taxon>
        <taxon>Hexapoda</taxon>
        <taxon>Insecta</taxon>
        <taxon>Pterygota</taxon>
        <taxon>Neoptera</taxon>
        <taxon>Paraneoptera</taxon>
        <taxon>Hemiptera</taxon>
        <taxon>Sternorrhyncha</taxon>
        <taxon>Psylloidea</taxon>
        <taxon>Psyllidae</taxon>
        <taxon>Psyllinae</taxon>
        <taxon>Cacopsylla</taxon>
    </lineage>
</organism>
<accession>A0A8D9B181</accession>
<dbReference type="AlphaFoldDB" id="A0A8D9B181"/>
<name>A0A8D9B181_9HEMI</name>
<sequence>MSVLPAIGLCLLISLSLLIDEYAGEGKSTVPLEHKNIPEGEGLGRYLPENKREKLCGLNISHMRNLCKDCLMGTPDFDGLCANMAHELGFKIGTCTEIVPDLAQKSEKYNVCGLANKYYELADPKWYYVTSKVLTSHAVEMGVTTCKTNGLHQLIVKKDF</sequence>
<dbReference type="EMBL" id="HBUF01596064">
    <property type="protein sequence ID" value="CAG6774813.1"/>
    <property type="molecule type" value="Transcribed_RNA"/>
</dbReference>
<evidence type="ECO:0000313" key="2">
    <source>
        <dbReference type="EMBL" id="CAG6774812.1"/>
    </source>
</evidence>
<protein>
    <submittedName>
        <fullName evidence="2">Uncharacterized protein</fullName>
    </submittedName>
</protein>